<evidence type="ECO:0000259" key="2">
    <source>
        <dbReference type="PROSITE" id="PS50041"/>
    </source>
</evidence>
<organism evidence="3 4">
    <name type="scientific">Cloeon dipterum</name>
    <dbReference type="NCBI Taxonomy" id="197152"/>
    <lineage>
        <taxon>Eukaryota</taxon>
        <taxon>Metazoa</taxon>
        <taxon>Ecdysozoa</taxon>
        <taxon>Arthropoda</taxon>
        <taxon>Hexapoda</taxon>
        <taxon>Insecta</taxon>
        <taxon>Pterygota</taxon>
        <taxon>Palaeoptera</taxon>
        <taxon>Ephemeroptera</taxon>
        <taxon>Pisciforma</taxon>
        <taxon>Baetidae</taxon>
        <taxon>Cloeon</taxon>
    </lineage>
</organism>
<dbReference type="Proteomes" id="UP000494165">
    <property type="component" value="Unassembled WGS sequence"/>
</dbReference>
<gene>
    <name evidence="3" type="ORF">CLODIP_2_CD01286</name>
</gene>
<keyword evidence="4" id="KW-1185">Reference proteome</keyword>
<dbReference type="AlphaFoldDB" id="A0A8S1DXX5"/>
<dbReference type="SUPFAM" id="SSF56436">
    <property type="entry name" value="C-type lectin-like"/>
    <property type="match status" value="2"/>
</dbReference>
<name>A0A8S1DXX5_9INSE</name>
<evidence type="ECO:0000313" key="4">
    <source>
        <dbReference type="Proteomes" id="UP000494165"/>
    </source>
</evidence>
<feature type="domain" description="C-type lectin" evidence="2">
    <location>
        <begin position="478"/>
        <end position="597"/>
    </location>
</feature>
<evidence type="ECO:0000313" key="3">
    <source>
        <dbReference type="EMBL" id="CAB3385443.1"/>
    </source>
</evidence>
<reference evidence="3 4" key="1">
    <citation type="submission" date="2020-04" db="EMBL/GenBank/DDBJ databases">
        <authorList>
            <person name="Alioto T."/>
            <person name="Alioto T."/>
            <person name="Gomez Garrido J."/>
        </authorList>
    </citation>
    <scope>NUCLEOTIDE SEQUENCE [LARGE SCALE GENOMIC DNA]</scope>
</reference>
<protein>
    <recommendedName>
        <fullName evidence="2">C-type lectin domain-containing protein</fullName>
    </recommendedName>
</protein>
<dbReference type="InterPro" id="IPR016187">
    <property type="entry name" value="CTDL_fold"/>
</dbReference>
<dbReference type="Gene3D" id="3.10.100.10">
    <property type="entry name" value="Mannose-Binding Protein A, subunit A"/>
    <property type="match status" value="1"/>
</dbReference>
<comment type="caution">
    <text evidence="3">The sequence shown here is derived from an EMBL/GenBank/DDBJ whole genome shotgun (WGS) entry which is preliminary data.</text>
</comment>
<accession>A0A8S1DXX5</accession>
<dbReference type="InterPro" id="IPR001304">
    <property type="entry name" value="C-type_lectin-like"/>
</dbReference>
<evidence type="ECO:0000256" key="1">
    <source>
        <dbReference type="SAM" id="SignalP"/>
    </source>
</evidence>
<feature type="signal peptide" evidence="1">
    <location>
        <begin position="1"/>
        <end position="25"/>
    </location>
</feature>
<proteinExistence type="predicted"/>
<keyword evidence="1" id="KW-0732">Signal</keyword>
<dbReference type="PROSITE" id="PS50041">
    <property type="entry name" value="C_TYPE_LECTIN_2"/>
    <property type="match status" value="1"/>
</dbReference>
<dbReference type="OrthoDB" id="342531at2759"/>
<feature type="chain" id="PRO_5035878670" description="C-type lectin domain-containing protein" evidence="1">
    <location>
        <begin position="26"/>
        <end position="963"/>
    </location>
</feature>
<dbReference type="EMBL" id="CADEPI010000414">
    <property type="protein sequence ID" value="CAB3385443.1"/>
    <property type="molecule type" value="Genomic_DNA"/>
</dbReference>
<dbReference type="CDD" id="cd00037">
    <property type="entry name" value="CLECT"/>
    <property type="match status" value="1"/>
</dbReference>
<dbReference type="InterPro" id="IPR016186">
    <property type="entry name" value="C-type_lectin-like/link_sf"/>
</dbReference>
<sequence length="963" mass="109256">MVKITTQFAPLLTLLAIFFATDVLGATTRRPRATTTPTVAKPIRRTASTTRRPNMRNTDSSFPFCRNYNLIKKNLLETAVPDDFVAGKRDLLLELLDPKPTPPGIFSKKGNRIFFESVEKVNHKAAVEACLYRKMQLLALDTPEEINNNRFFITYWVFLENMPDSVPDMEFVWTSAAPCSKSDPLNKTTNSCSSVTWCSSKVESRLDYTLNLGSFSPPYCLIYKISTKQLVPTNCSFASLFFCELSCSKPTCPSEKMCIKDESLFEVVDGKTYMKTGREIRGKWEKSMLNNSDHYYFLGEKLVTWSENWKTCCSLGLKPLPLEKIVSQFDRHNSPMQGVVYWTAMTRAGCQYQFENCFLDSTIFPARVFGLKEGGSCVAISVRDSNTRAKIGAGLAVKTMVCSSKLLMACKGPAKTFEVREEIASCDLPECTGIPDCVMDDSKFLTRPLRVLLNTYSYGAWSSVCDMSFLELKNELGTWDEAYKRCCSLGMDLMSIQNPSKQNCMYKSPSIDGVANPEKVLFKGHIWTSGRDVEACRGRLRWCTGYLNDYIKKDVVWKKGVDPKSANNSCVYIDFDDPDLPSLGLADCSEKKQIVCEAPAGTDYRSKIHFLFCRNSFRVRQNEARKIWNTGDMSQAGFGFKKMVQCLAEYLGLVYDSTKINEHVYLRMMSRMFFPLNASAMDNAIQDKNEWLMSQPSLNSAGGFTKFLTQATEDIMDEFYSGHFQLAAEMIRQLYNCRDTLKTNVETFAFDFLKCIAESKVLNRFWSAYNFELDGASVIPLEDEFYSLCSTFQNFLQNTSLCIPTDFVAQLDQTGIFYSKLPINVKRFRTSSYTACLERSGALPYAETKEIFDSLYNYFRSQAPNLTIIWDQAYLNNIDGFTWCASDFDPLYDPINHVAVPVDVVKEVSGNPLMLVSLPGPQPNLHAVPVTDELKYETEVFCRFSINPVAYCLSNPGFKRWEY</sequence>